<evidence type="ECO:0000313" key="1">
    <source>
        <dbReference type="EMBL" id="KAL3578950.1"/>
    </source>
</evidence>
<proteinExistence type="predicted"/>
<sequence>MLLASESHKQSCSSNPSSRLDTFNFKIELRLKQGTSRKGRADPHGNARNGLWNFSKPGLFPEKDHHRKVESLLRHELSCPQT</sequence>
<evidence type="ECO:0000313" key="2">
    <source>
        <dbReference type="Proteomes" id="UP000309997"/>
    </source>
</evidence>
<gene>
    <name evidence="1" type="ORF">D5086_020454</name>
</gene>
<dbReference type="EMBL" id="RCHU02000010">
    <property type="protein sequence ID" value="KAL3578950.1"/>
    <property type="molecule type" value="Genomic_DNA"/>
</dbReference>
<protein>
    <submittedName>
        <fullName evidence="1">Uncharacterized protein</fullName>
    </submittedName>
</protein>
<accession>A0ACC4BKQ6</accession>
<organism evidence="1 2">
    <name type="scientific">Populus alba</name>
    <name type="common">White poplar</name>
    <dbReference type="NCBI Taxonomy" id="43335"/>
    <lineage>
        <taxon>Eukaryota</taxon>
        <taxon>Viridiplantae</taxon>
        <taxon>Streptophyta</taxon>
        <taxon>Embryophyta</taxon>
        <taxon>Tracheophyta</taxon>
        <taxon>Spermatophyta</taxon>
        <taxon>Magnoliopsida</taxon>
        <taxon>eudicotyledons</taxon>
        <taxon>Gunneridae</taxon>
        <taxon>Pentapetalae</taxon>
        <taxon>rosids</taxon>
        <taxon>fabids</taxon>
        <taxon>Malpighiales</taxon>
        <taxon>Salicaceae</taxon>
        <taxon>Saliceae</taxon>
        <taxon>Populus</taxon>
    </lineage>
</organism>
<keyword evidence="2" id="KW-1185">Reference proteome</keyword>
<name>A0ACC4BKQ6_POPAL</name>
<comment type="caution">
    <text evidence="1">The sequence shown here is derived from an EMBL/GenBank/DDBJ whole genome shotgun (WGS) entry which is preliminary data.</text>
</comment>
<reference evidence="1 2" key="1">
    <citation type="journal article" date="2024" name="Plant Biotechnol. J.">
        <title>Genome and CRISPR/Cas9 system of a widespread forest tree (Populus alba) in the world.</title>
        <authorList>
            <person name="Liu Y.J."/>
            <person name="Jiang P.F."/>
            <person name="Han X.M."/>
            <person name="Li X.Y."/>
            <person name="Wang H.M."/>
            <person name="Wang Y.J."/>
            <person name="Wang X.X."/>
            <person name="Zeng Q.Y."/>
        </authorList>
    </citation>
    <scope>NUCLEOTIDE SEQUENCE [LARGE SCALE GENOMIC DNA]</scope>
    <source>
        <strain evidence="2">cv. PAL-ZL1</strain>
    </source>
</reference>
<dbReference type="Proteomes" id="UP000309997">
    <property type="component" value="Unassembled WGS sequence"/>
</dbReference>